<dbReference type="GeneID" id="110782844"/>
<protein>
    <submittedName>
        <fullName evidence="3">Jasmonate-induced protein homolog</fullName>
    </submittedName>
</protein>
<dbReference type="Proteomes" id="UP000813463">
    <property type="component" value="Chromosome 1"/>
</dbReference>
<reference evidence="3" key="2">
    <citation type="submission" date="2025-08" db="UniProtKB">
        <authorList>
            <consortium name="RefSeq"/>
        </authorList>
    </citation>
    <scope>IDENTIFICATION</scope>
    <source>
        <tissue evidence="3">Leaf</tissue>
    </source>
</reference>
<dbReference type="InterPro" id="IPR053085">
    <property type="entry name" value="Jasmonate-induced_protein"/>
</dbReference>
<keyword evidence="2" id="KW-1185">Reference proteome</keyword>
<reference evidence="2" key="1">
    <citation type="journal article" date="2021" name="Nat. Commun.">
        <title>Genomic analyses provide insights into spinach domestication and the genetic basis of agronomic traits.</title>
        <authorList>
            <person name="Cai X."/>
            <person name="Sun X."/>
            <person name="Xu C."/>
            <person name="Sun H."/>
            <person name="Wang X."/>
            <person name="Ge C."/>
            <person name="Zhang Z."/>
            <person name="Wang Q."/>
            <person name="Fei Z."/>
            <person name="Jiao C."/>
            <person name="Wang Q."/>
        </authorList>
    </citation>
    <scope>NUCLEOTIDE SEQUENCE [LARGE SCALE GENOMIC DNA]</scope>
    <source>
        <strain evidence="2">cv. Varoflay</strain>
    </source>
</reference>
<evidence type="ECO:0000256" key="1">
    <source>
        <dbReference type="SAM" id="MobiDB-lite"/>
    </source>
</evidence>
<gene>
    <name evidence="3" type="primary">LOC110782844</name>
</gene>
<dbReference type="KEGG" id="soe:110782844"/>
<accession>A0A9R0I582</accession>
<evidence type="ECO:0000313" key="2">
    <source>
        <dbReference type="Proteomes" id="UP000813463"/>
    </source>
</evidence>
<evidence type="ECO:0000313" key="3">
    <source>
        <dbReference type="RefSeq" id="XP_021842782.2"/>
    </source>
</evidence>
<feature type="region of interest" description="Disordered" evidence="1">
    <location>
        <begin position="21"/>
        <end position="44"/>
    </location>
</feature>
<proteinExistence type="predicted"/>
<dbReference type="PANTHER" id="PTHR36482">
    <property type="entry name" value="OSJNBA0024J22.15 PROTEIN"/>
    <property type="match status" value="1"/>
</dbReference>
<organism evidence="2 3">
    <name type="scientific">Spinacia oleracea</name>
    <name type="common">Spinach</name>
    <dbReference type="NCBI Taxonomy" id="3562"/>
    <lineage>
        <taxon>Eukaryota</taxon>
        <taxon>Viridiplantae</taxon>
        <taxon>Streptophyta</taxon>
        <taxon>Embryophyta</taxon>
        <taxon>Tracheophyta</taxon>
        <taxon>Spermatophyta</taxon>
        <taxon>Magnoliopsida</taxon>
        <taxon>eudicotyledons</taxon>
        <taxon>Gunneridae</taxon>
        <taxon>Pentapetalae</taxon>
        <taxon>Caryophyllales</taxon>
        <taxon>Chenopodiaceae</taxon>
        <taxon>Chenopodioideae</taxon>
        <taxon>Anserineae</taxon>
        <taxon>Spinacia</taxon>
    </lineage>
</organism>
<dbReference type="RefSeq" id="XP_021842782.2">
    <property type="nucleotide sequence ID" value="XM_021987090.2"/>
</dbReference>
<name>A0A9R0I582_SPIOL</name>
<dbReference type="PANTHER" id="PTHR36482:SF6">
    <property type="entry name" value="JASMONATE-INDUCED PROTEIN HOMOLOG"/>
    <property type="match status" value="1"/>
</dbReference>
<sequence>MAGLLELTAEEQASLDELIKETENSSELEDAVAAENEGQDNSNEPECKYIVLRGDLRNQTPGPLDVYEKHIWAGVMLKNFPDPLERTGYFIIKGIQPKGVEAAVVYAGKNSGGVECGWLLAFMDSDQYGGRKVYVDCGRIIKFRNINWREVKEKLEHSNDTARHYDSETRTSAVAKIVRAGCFGSTCKDQLAAIFSG</sequence>
<dbReference type="AlphaFoldDB" id="A0A9R0I582"/>